<dbReference type="Pfam" id="PF05648">
    <property type="entry name" value="PEX11"/>
    <property type="match status" value="1"/>
</dbReference>
<accession>A0A8J2T0L0</accession>
<evidence type="ECO:0000256" key="3">
    <source>
        <dbReference type="ARBA" id="ARBA00023140"/>
    </source>
</evidence>
<dbReference type="GO" id="GO:0005778">
    <property type="term" value="C:peroxisomal membrane"/>
    <property type="evidence" value="ECO:0007669"/>
    <property type="project" value="UniProtKB-SubCell"/>
</dbReference>
<keyword evidence="1" id="KW-0962">Peroxisome biogenesis</keyword>
<keyword evidence="2" id="KW-0472">Membrane</keyword>
<dbReference type="GO" id="GO:0016559">
    <property type="term" value="P:peroxisome fission"/>
    <property type="evidence" value="ECO:0007669"/>
    <property type="project" value="InterPro"/>
</dbReference>
<proteinExistence type="predicted"/>
<dbReference type="InterPro" id="IPR008733">
    <property type="entry name" value="PEX11"/>
</dbReference>
<comment type="subcellular location">
    <subcellularLocation>
        <location evidence="4">Peroxisome membrane</location>
    </subcellularLocation>
</comment>
<reference evidence="6" key="1">
    <citation type="journal article" date="2013" name="Genome Announc.">
        <title>Genome sequence of the food spoilage yeast Zygosaccharomyces bailii CLIB 213(T).</title>
        <authorList>
            <person name="Galeote V."/>
            <person name="Bigey F."/>
            <person name="Devillers H."/>
            <person name="Neuveglise C."/>
            <person name="Dequin S."/>
        </authorList>
    </citation>
    <scope>NUCLEOTIDE SEQUENCE [LARGE SCALE GENOMIC DNA]</scope>
    <source>
        <strain evidence="6">CLIB 213 / ATCC 58445 / CBS 680 / CCRC 21525 / NBRC 1098 / NCYC 1416 / NRRL Y-2227</strain>
    </source>
</reference>
<keyword evidence="3" id="KW-0576">Peroxisome</keyword>
<organism evidence="5 6">
    <name type="scientific">Zygosaccharomyces bailii (strain CLIB 213 / ATCC 58445 / CBS 680 / BCRC 21525 / NBRC 1098 / NCYC 1416 / NRRL Y-2227)</name>
    <dbReference type="NCBI Taxonomy" id="1333698"/>
    <lineage>
        <taxon>Eukaryota</taxon>
        <taxon>Fungi</taxon>
        <taxon>Dikarya</taxon>
        <taxon>Ascomycota</taxon>
        <taxon>Saccharomycotina</taxon>
        <taxon>Saccharomycetes</taxon>
        <taxon>Saccharomycetales</taxon>
        <taxon>Saccharomycetaceae</taxon>
        <taxon>Zygosaccharomyces</taxon>
    </lineage>
</organism>
<evidence type="ECO:0000256" key="2">
    <source>
        <dbReference type="ARBA" id="ARBA00023136"/>
    </source>
</evidence>
<dbReference type="AlphaFoldDB" id="A0A8J2T0L0"/>
<gene>
    <name evidence="5" type="ORF">BN860_04258g</name>
</gene>
<protein>
    <submittedName>
        <fullName evidence="5">BN860_04258g1_1</fullName>
    </submittedName>
</protein>
<evidence type="ECO:0000313" key="5">
    <source>
        <dbReference type="EMBL" id="CDF87343.1"/>
    </source>
</evidence>
<sequence length="230" mass="26366">MVCDTVIYHPTLSKLINFLDNGAGREKVLRLLQYLSRFLAAQTLSPLAKALQLQFSTVRKFLRFLKPLNNIQNACRLYDNKLTGDGAIRIFSIIRQLSYAGYLTLDQINLFRILRVIPTTNVTGKKVPKWCNWCWLIALVSGMLAEIRQVRLSQSRISALTQDETIEKDLLSKSYKDRYTASRKFVWNAIDCFMVLNNLGFLHYQDGYVSLAGVFTSLFGLQDTWKAARP</sequence>
<dbReference type="OrthoDB" id="411017at2759"/>
<dbReference type="EMBL" id="HG316454">
    <property type="protein sequence ID" value="CDF87343.1"/>
    <property type="molecule type" value="Genomic_DNA"/>
</dbReference>
<dbReference type="PANTHER" id="PTHR12652:SF50">
    <property type="entry name" value="PEROXIN 11"/>
    <property type="match status" value="1"/>
</dbReference>
<evidence type="ECO:0000256" key="1">
    <source>
        <dbReference type="ARBA" id="ARBA00022593"/>
    </source>
</evidence>
<dbReference type="PANTHER" id="PTHR12652">
    <property type="entry name" value="PEROXISOMAL BIOGENESIS FACTOR 11"/>
    <property type="match status" value="1"/>
</dbReference>
<dbReference type="Proteomes" id="UP000019375">
    <property type="component" value="Unassembled WGS sequence"/>
</dbReference>
<keyword evidence="6" id="KW-1185">Reference proteome</keyword>
<name>A0A8J2T0L0_ZYGB2</name>
<evidence type="ECO:0000313" key="6">
    <source>
        <dbReference type="Proteomes" id="UP000019375"/>
    </source>
</evidence>
<evidence type="ECO:0000256" key="4">
    <source>
        <dbReference type="ARBA" id="ARBA00046271"/>
    </source>
</evidence>